<accession>A0A9N7TI93</accession>
<keyword evidence="2" id="KW-1185">Reference proteome</keyword>
<gene>
    <name evidence="1" type="ORF">PLEPLA_LOCUS1242</name>
</gene>
<reference evidence="1" key="1">
    <citation type="submission" date="2020-03" db="EMBL/GenBank/DDBJ databases">
        <authorList>
            <person name="Weist P."/>
        </authorList>
    </citation>
    <scope>NUCLEOTIDE SEQUENCE</scope>
</reference>
<protein>
    <submittedName>
        <fullName evidence="1">Uncharacterized protein</fullName>
    </submittedName>
</protein>
<proteinExistence type="predicted"/>
<dbReference type="EMBL" id="CADEAL010000058">
    <property type="protein sequence ID" value="CAB1413542.1"/>
    <property type="molecule type" value="Genomic_DNA"/>
</dbReference>
<comment type="caution">
    <text evidence="1">The sequence shown here is derived from an EMBL/GenBank/DDBJ whole genome shotgun (WGS) entry which is preliminary data.</text>
</comment>
<dbReference type="AlphaFoldDB" id="A0A9N7TI93"/>
<evidence type="ECO:0000313" key="1">
    <source>
        <dbReference type="EMBL" id="CAB1413542.1"/>
    </source>
</evidence>
<dbReference type="Proteomes" id="UP001153269">
    <property type="component" value="Unassembled WGS sequence"/>
</dbReference>
<evidence type="ECO:0000313" key="2">
    <source>
        <dbReference type="Proteomes" id="UP001153269"/>
    </source>
</evidence>
<name>A0A9N7TI93_PLEPL</name>
<organism evidence="1 2">
    <name type="scientific">Pleuronectes platessa</name>
    <name type="common">European plaice</name>
    <dbReference type="NCBI Taxonomy" id="8262"/>
    <lineage>
        <taxon>Eukaryota</taxon>
        <taxon>Metazoa</taxon>
        <taxon>Chordata</taxon>
        <taxon>Craniata</taxon>
        <taxon>Vertebrata</taxon>
        <taxon>Euteleostomi</taxon>
        <taxon>Actinopterygii</taxon>
        <taxon>Neopterygii</taxon>
        <taxon>Teleostei</taxon>
        <taxon>Neoteleostei</taxon>
        <taxon>Acanthomorphata</taxon>
        <taxon>Carangaria</taxon>
        <taxon>Pleuronectiformes</taxon>
        <taxon>Pleuronectoidei</taxon>
        <taxon>Pleuronectidae</taxon>
        <taxon>Pleuronectes</taxon>
    </lineage>
</organism>
<sequence>MECESGSVGTSPLISLPLARCQREDPPLADCVGFEPGRLPLAAVCRPLAGRERALSVEAHPDPRCEERELDAESQLEFFPQEEGCSVSQAALTGRRRLHDSQHPSR</sequence>